<keyword evidence="3" id="KW-1185">Reference proteome</keyword>
<feature type="transmembrane region" description="Helical" evidence="1">
    <location>
        <begin position="77"/>
        <end position="97"/>
    </location>
</feature>
<keyword evidence="1" id="KW-0472">Membrane</keyword>
<evidence type="ECO:0000313" key="3">
    <source>
        <dbReference type="Proteomes" id="UP001607303"/>
    </source>
</evidence>
<dbReference type="AlphaFoldDB" id="A0ABD2ANJ4"/>
<sequence length="109" mass="12435">MQLPPSGETWAIDIVRVCILTYKASNIEQMAAYFGHEEKKRLYAEEAPTIRGSRGQLSTTSHFFRGSYVSLRMARGLVTYFYFFTTLSFCSSVVMFITGDDGLFHLLRT</sequence>
<accession>A0ABD2ANJ4</accession>
<comment type="caution">
    <text evidence="2">The sequence shown here is derived from an EMBL/GenBank/DDBJ whole genome shotgun (WGS) entry which is preliminary data.</text>
</comment>
<proteinExistence type="predicted"/>
<reference evidence="2 3" key="1">
    <citation type="journal article" date="2024" name="Ann. Entomol. Soc. Am.">
        <title>Genomic analyses of the southern and eastern yellowjacket wasps (Hymenoptera: Vespidae) reveal evolutionary signatures of social life.</title>
        <authorList>
            <person name="Catto M.A."/>
            <person name="Caine P.B."/>
            <person name="Orr S.E."/>
            <person name="Hunt B.G."/>
            <person name="Goodisman M.A.D."/>
        </authorList>
    </citation>
    <scope>NUCLEOTIDE SEQUENCE [LARGE SCALE GENOMIC DNA]</scope>
    <source>
        <strain evidence="2">232</strain>
        <tissue evidence="2">Head and thorax</tissue>
    </source>
</reference>
<dbReference type="Proteomes" id="UP001607303">
    <property type="component" value="Unassembled WGS sequence"/>
</dbReference>
<gene>
    <name evidence="2" type="ORF">V1477_020702</name>
</gene>
<protein>
    <submittedName>
        <fullName evidence="2">Uncharacterized protein</fullName>
    </submittedName>
</protein>
<dbReference type="EMBL" id="JAYRBN010000116">
    <property type="protein sequence ID" value="KAL2721882.1"/>
    <property type="molecule type" value="Genomic_DNA"/>
</dbReference>
<name>A0ABD2ANJ4_VESMC</name>
<organism evidence="2 3">
    <name type="scientific">Vespula maculifrons</name>
    <name type="common">Eastern yellow jacket</name>
    <name type="synonym">Wasp</name>
    <dbReference type="NCBI Taxonomy" id="7453"/>
    <lineage>
        <taxon>Eukaryota</taxon>
        <taxon>Metazoa</taxon>
        <taxon>Ecdysozoa</taxon>
        <taxon>Arthropoda</taxon>
        <taxon>Hexapoda</taxon>
        <taxon>Insecta</taxon>
        <taxon>Pterygota</taxon>
        <taxon>Neoptera</taxon>
        <taxon>Endopterygota</taxon>
        <taxon>Hymenoptera</taxon>
        <taxon>Apocrita</taxon>
        <taxon>Aculeata</taxon>
        <taxon>Vespoidea</taxon>
        <taxon>Vespidae</taxon>
        <taxon>Vespinae</taxon>
        <taxon>Vespula</taxon>
    </lineage>
</organism>
<evidence type="ECO:0000256" key="1">
    <source>
        <dbReference type="SAM" id="Phobius"/>
    </source>
</evidence>
<evidence type="ECO:0000313" key="2">
    <source>
        <dbReference type="EMBL" id="KAL2721882.1"/>
    </source>
</evidence>
<keyword evidence="1" id="KW-1133">Transmembrane helix</keyword>
<keyword evidence="1" id="KW-0812">Transmembrane</keyword>